<dbReference type="SMART" id="SM00530">
    <property type="entry name" value="HTH_XRE"/>
    <property type="match status" value="1"/>
</dbReference>
<evidence type="ECO:0000256" key="1">
    <source>
        <dbReference type="SAM" id="MobiDB-lite"/>
    </source>
</evidence>
<dbReference type="KEGG" id="ica:Intca_2845"/>
<dbReference type="PROSITE" id="PS50943">
    <property type="entry name" value="HTH_CROC1"/>
    <property type="match status" value="1"/>
</dbReference>
<accession>E6SA98</accession>
<dbReference type="eggNOG" id="COG1396">
    <property type="taxonomic scope" value="Bacteria"/>
</dbReference>
<dbReference type="InterPro" id="IPR001387">
    <property type="entry name" value="Cro/C1-type_HTH"/>
</dbReference>
<dbReference type="SUPFAM" id="SSF47413">
    <property type="entry name" value="lambda repressor-like DNA-binding domains"/>
    <property type="match status" value="1"/>
</dbReference>
<dbReference type="HOGENOM" id="CLU_107564_0_0_11"/>
<reference evidence="3 4" key="1">
    <citation type="journal article" date="2010" name="Stand. Genomic Sci.">
        <title>Complete genome sequence of Intrasporangium calvum type strain (7 KIP).</title>
        <authorList>
            <person name="Del Rio T.G."/>
            <person name="Chertkov O."/>
            <person name="Yasawong M."/>
            <person name="Lucas S."/>
            <person name="Deshpande S."/>
            <person name="Cheng J.F."/>
            <person name="Detter C."/>
            <person name="Tapia R."/>
            <person name="Han C."/>
            <person name="Goodwin L."/>
            <person name="Pitluck S."/>
            <person name="Liolios K."/>
            <person name="Ivanova N."/>
            <person name="Mavromatis K."/>
            <person name="Pati A."/>
            <person name="Chen A."/>
            <person name="Palaniappan K."/>
            <person name="Land M."/>
            <person name="Hauser L."/>
            <person name="Chang Y.J."/>
            <person name="Jeffries C.D."/>
            <person name="Rohde M."/>
            <person name="Pukall R."/>
            <person name="Sikorski J."/>
            <person name="Goker M."/>
            <person name="Woyke T."/>
            <person name="Bristow J."/>
            <person name="Eisen J.A."/>
            <person name="Markowitz V."/>
            <person name="Hugenholtz P."/>
            <person name="Kyrpides N.C."/>
            <person name="Klenk H.P."/>
            <person name="Lapidus A."/>
        </authorList>
    </citation>
    <scope>NUCLEOTIDE SEQUENCE [LARGE SCALE GENOMIC DNA]</scope>
    <source>
        <strain evidence="4">ATCC 23552 / DSM 43043 / JCM 3097 / NBRC 12989 / 7 KIP</strain>
    </source>
</reference>
<name>E6SA98_INTC7</name>
<dbReference type="Pfam" id="PF01381">
    <property type="entry name" value="HTH_3"/>
    <property type="match status" value="1"/>
</dbReference>
<dbReference type="Gene3D" id="1.10.260.40">
    <property type="entry name" value="lambda repressor-like DNA-binding domains"/>
    <property type="match status" value="1"/>
</dbReference>
<evidence type="ECO:0000313" key="4">
    <source>
        <dbReference type="Proteomes" id="UP000008914"/>
    </source>
</evidence>
<protein>
    <submittedName>
        <fullName evidence="3">Helix-turn-helix domain protein</fullName>
    </submittedName>
</protein>
<dbReference type="Proteomes" id="UP000008914">
    <property type="component" value="Chromosome"/>
</dbReference>
<dbReference type="InterPro" id="IPR010982">
    <property type="entry name" value="Lambda_DNA-bd_dom_sf"/>
</dbReference>
<dbReference type="STRING" id="710696.Intca_2845"/>
<dbReference type="CDD" id="cd00093">
    <property type="entry name" value="HTH_XRE"/>
    <property type="match status" value="1"/>
</dbReference>
<proteinExistence type="predicted"/>
<organism evidence="3 4">
    <name type="scientific">Intrasporangium calvum (strain ATCC 23552 / DSM 43043 / JCM 3097 / NBRC 12989 / NCIMB 10167 / NRRL B-3866 / 7 KIP)</name>
    <dbReference type="NCBI Taxonomy" id="710696"/>
    <lineage>
        <taxon>Bacteria</taxon>
        <taxon>Bacillati</taxon>
        <taxon>Actinomycetota</taxon>
        <taxon>Actinomycetes</taxon>
        <taxon>Micrococcales</taxon>
        <taxon>Intrasporangiaceae</taxon>
        <taxon>Intrasporangium</taxon>
    </lineage>
</organism>
<evidence type="ECO:0000259" key="2">
    <source>
        <dbReference type="PROSITE" id="PS50943"/>
    </source>
</evidence>
<evidence type="ECO:0000313" key="3">
    <source>
        <dbReference type="EMBL" id="ADU49346.1"/>
    </source>
</evidence>
<dbReference type="AlphaFoldDB" id="E6SA98"/>
<feature type="domain" description="HTH cro/C1-type" evidence="2">
    <location>
        <begin position="16"/>
        <end position="70"/>
    </location>
</feature>
<dbReference type="GO" id="GO:0003677">
    <property type="term" value="F:DNA binding"/>
    <property type="evidence" value="ECO:0007669"/>
    <property type="project" value="InterPro"/>
</dbReference>
<dbReference type="EMBL" id="CP002343">
    <property type="protein sequence ID" value="ADU49346.1"/>
    <property type="molecule type" value="Genomic_DNA"/>
</dbReference>
<sequence>MGAGEMGVEMAGSNVLERARRGAGLSQQELAERARTSRTAVSAYEHGRKSPSLGTVERLLAASGYELDVRPRLSFRAVTGRRGKRYAVPDRLPRLPVEQALGMVRLPLRLNWSEPDRLYRLSDRRDRARVYEIVLREGDGADIERYVDGALLVDQWMNLVLPADLRTAWAPLIERLLAA</sequence>
<gene>
    <name evidence="3" type="ordered locus">Intca_2845</name>
</gene>
<keyword evidence="4" id="KW-1185">Reference proteome</keyword>
<feature type="region of interest" description="Disordered" evidence="1">
    <location>
        <begin position="19"/>
        <end position="47"/>
    </location>
</feature>